<sequence length="184" mass="21447">MRLVIMTVGKTHSGKTTFAKSLEKQLPNSVVIDQDHQAEFLNTYYPALLPKQGPNKIKHALTQTLVDYAVRETNHHLILCNSNLNRQDRIKWLEYYRNKGFIRVLVFFDLADDVLEERVGKSKRSTNIFRMPISYQELLARQQELMNEESANFPREDEADYLLVIQKPDEVDSVIREIIKLVKG</sequence>
<proteinExistence type="predicted"/>
<keyword evidence="1" id="KW-0418">Kinase</keyword>
<dbReference type="Gene3D" id="3.40.50.300">
    <property type="entry name" value="P-loop containing nucleotide triphosphate hydrolases"/>
    <property type="match status" value="1"/>
</dbReference>
<evidence type="ECO:0000313" key="2">
    <source>
        <dbReference type="Proteomes" id="UP000294650"/>
    </source>
</evidence>
<dbReference type="Proteomes" id="UP000294650">
    <property type="component" value="Unassembled WGS sequence"/>
</dbReference>
<dbReference type="SUPFAM" id="SSF52540">
    <property type="entry name" value="P-loop containing nucleoside triphosphate hydrolases"/>
    <property type="match status" value="1"/>
</dbReference>
<keyword evidence="1" id="KW-0808">Transferase</keyword>
<protein>
    <submittedName>
        <fullName evidence="1">Putative kinase</fullName>
    </submittedName>
</protein>
<organism evidence="1 2">
    <name type="scientific">Melghiribacillus thermohalophilus</name>
    <dbReference type="NCBI Taxonomy" id="1324956"/>
    <lineage>
        <taxon>Bacteria</taxon>
        <taxon>Bacillati</taxon>
        <taxon>Bacillota</taxon>
        <taxon>Bacilli</taxon>
        <taxon>Bacillales</taxon>
        <taxon>Bacillaceae</taxon>
        <taxon>Melghiribacillus</taxon>
    </lineage>
</organism>
<keyword evidence="2" id="KW-1185">Reference proteome</keyword>
<name>A0A4R3MX46_9BACI</name>
<dbReference type="Pfam" id="PF13671">
    <property type="entry name" value="AAA_33"/>
    <property type="match status" value="1"/>
</dbReference>
<comment type="caution">
    <text evidence="1">The sequence shown here is derived from an EMBL/GenBank/DDBJ whole genome shotgun (WGS) entry which is preliminary data.</text>
</comment>
<reference evidence="1 2" key="1">
    <citation type="submission" date="2019-03" db="EMBL/GenBank/DDBJ databases">
        <title>Genomic Encyclopedia of Type Strains, Phase IV (KMG-IV): sequencing the most valuable type-strain genomes for metagenomic binning, comparative biology and taxonomic classification.</title>
        <authorList>
            <person name="Goeker M."/>
        </authorList>
    </citation>
    <scope>NUCLEOTIDE SEQUENCE [LARGE SCALE GENOMIC DNA]</scope>
    <source>
        <strain evidence="1 2">DSM 25894</strain>
    </source>
</reference>
<dbReference type="GO" id="GO:0016301">
    <property type="term" value="F:kinase activity"/>
    <property type="evidence" value="ECO:0007669"/>
    <property type="project" value="UniProtKB-KW"/>
</dbReference>
<dbReference type="InterPro" id="IPR027417">
    <property type="entry name" value="P-loop_NTPase"/>
</dbReference>
<dbReference type="EMBL" id="SMAN01000012">
    <property type="protein sequence ID" value="TCT20875.1"/>
    <property type="molecule type" value="Genomic_DNA"/>
</dbReference>
<dbReference type="RefSeq" id="WP_243646816.1">
    <property type="nucleotide sequence ID" value="NZ_SMAN01000012.1"/>
</dbReference>
<evidence type="ECO:0000313" key="1">
    <source>
        <dbReference type="EMBL" id="TCT20875.1"/>
    </source>
</evidence>
<gene>
    <name evidence="1" type="ORF">EDD68_1122</name>
</gene>
<accession>A0A4R3MX46</accession>
<dbReference type="AlphaFoldDB" id="A0A4R3MX46"/>